<gene>
    <name evidence="3" type="ordered locus">Afer_1722</name>
</gene>
<dbReference type="RefSeq" id="WP_015799117.1">
    <property type="nucleotide sequence ID" value="NC_013124.1"/>
</dbReference>
<dbReference type="SUPFAM" id="SSF101874">
    <property type="entry name" value="YceI-like"/>
    <property type="match status" value="1"/>
</dbReference>
<organism evidence="3 4">
    <name type="scientific">Acidimicrobium ferrooxidans (strain DSM 10331 / JCM 15462 / NBRC 103882 / ICP)</name>
    <dbReference type="NCBI Taxonomy" id="525909"/>
    <lineage>
        <taxon>Bacteria</taxon>
        <taxon>Bacillati</taxon>
        <taxon>Actinomycetota</taxon>
        <taxon>Acidimicrobiia</taxon>
        <taxon>Acidimicrobiales</taxon>
        <taxon>Acidimicrobiaceae</taxon>
        <taxon>Acidimicrobium</taxon>
    </lineage>
</organism>
<accession>C7M0Y0</accession>
<protein>
    <submittedName>
        <fullName evidence="3">YceI family protein</fullName>
    </submittedName>
</protein>
<dbReference type="OrthoDB" id="9811006at2"/>
<dbReference type="SMART" id="SM00867">
    <property type="entry name" value="YceI"/>
    <property type="match status" value="1"/>
</dbReference>
<comment type="similarity">
    <text evidence="1">Belongs to the UPF0312 family.</text>
</comment>
<dbReference type="Pfam" id="PF04264">
    <property type="entry name" value="YceI"/>
    <property type="match status" value="1"/>
</dbReference>
<dbReference type="HOGENOM" id="CLU_071003_3_2_11"/>
<evidence type="ECO:0000313" key="3">
    <source>
        <dbReference type="EMBL" id="ACU54638.1"/>
    </source>
</evidence>
<dbReference type="STRING" id="525909.Afer_1722"/>
<dbReference type="AlphaFoldDB" id="C7M0Y0"/>
<dbReference type="PANTHER" id="PTHR34406:SF1">
    <property type="entry name" value="PROTEIN YCEI"/>
    <property type="match status" value="1"/>
</dbReference>
<evidence type="ECO:0000313" key="4">
    <source>
        <dbReference type="Proteomes" id="UP000000771"/>
    </source>
</evidence>
<dbReference type="eggNOG" id="COG2353">
    <property type="taxonomic scope" value="Bacteria"/>
</dbReference>
<keyword evidence="4" id="KW-1185">Reference proteome</keyword>
<evidence type="ECO:0000259" key="2">
    <source>
        <dbReference type="SMART" id="SM00867"/>
    </source>
</evidence>
<dbReference type="Proteomes" id="UP000000771">
    <property type="component" value="Chromosome"/>
</dbReference>
<dbReference type="Gene3D" id="2.40.128.110">
    <property type="entry name" value="Lipid/polyisoprenoid-binding, YceI-like"/>
    <property type="match status" value="1"/>
</dbReference>
<dbReference type="InterPro" id="IPR007372">
    <property type="entry name" value="Lipid/polyisoprenoid-bd_YceI"/>
</dbReference>
<dbReference type="EMBL" id="CP001631">
    <property type="protein sequence ID" value="ACU54638.1"/>
    <property type="molecule type" value="Genomic_DNA"/>
</dbReference>
<dbReference type="KEGG" id="afo:Afer_1722"/>
<sequence length="183" mass="20098">MTLSAQDLGIDTGRWNIDPTHSTVEFVVRHMMVSKVRGSFEKFEGYADIADDVTQSTVTATIDASTISTRDENRDNHLRSPDFLNVTEFPTITFTSTRIEPAGENWKLVGELTIRGVTRPVTLDLEFNGTSPDPYGGKRAGFSATGEISRKDFGIEWNAALETGGVVVSDKVTINIEIELVKA</sequence>
<reference evidence="3 4" key="1">
    <citation type="journal article" date="2009" name="Stand. Genomic Sci.">
        <title>Complete genome sequence of Acidimicrobium ferrooxidans type strain (ICP).</title>
        <authorList>
            <person name="Clum A."/>
            <person name="Nolan M."/>
            <person name="Lang E."/>
            <person name="Glavina Del Rio T."/>
            <person name="Tice H."/>
            <person name="Copeland A."/>
            <person name="Cheng J.F."/>
            <person name="Lucas S."/>
            <person name="Chen F."/>
            <person name="Bruce D."/>
            <person name="Goodwin L."/>
            <person name="Pitluck S."/>
            <person name="Ivanova N."/>
            <person name="Mavrommatis K."/>
            <person name="Mikhailova N."/>
            <person name="Pati A."/>
            <person name="Chen A."/>
            <person name="Palaniappan K."/>
            <person name="Goker M."/>
            <person name="Spring S."/>
            <person name="Land M."/>
            <person name="Hauser L."/>
            <person name="Chang Y.J."/>
            <person name="Jeffries C.C."/>
            <person name="Chain P."/>
            <person name="Bristow J."/>
            <person name="Eisen J.A."/>
            <person name="Markowitz V."/>
            <person name="Hugenholtz P."/>
            <person name="Kyrpides N.C."/>
            <person name="Klenk H.P."/>
            <person name="Lapidus A."/>
        </authorList>
    </citation>
    <scope>NUCLEOTIDE SEQUENCE [LARGE SCALE GENOMIC DNA]</scope>
    <source>
        <strain evidence="4">DSM 10331 / JCM 15462 / NBRC 103882 / ICP</strain>
    </source>
</reference>
<dbReference type="PANTHER" id="PTHR34406">
    <property type="entry name" value="PROTEIN YCEI"/>
    <property type="match status" value="1"/>
</dbReference>
<evidence type="ECO:0000256" key="1">
    <source>
        <dbReference type="ARBA" id="ARBA00008812"/>
    </source>
</evidence>
<name>C7M0Y0_ACIFD</name>
<dbReference type="InterPro" id="IPR036761">
    <property type="entry name" value="TTHA0802/YceI-like_sf"/>
</dbReference>
<proteinExistence type="inferred from homology"/>
<feature type="domain" description="Lipid/polyisoprenoid-binding YceI-like" evidence="2">
    <location>
        <begin position="14"/>
        <end position="181"/>
    </location>
</feature>